<dbReference type="EMBL" id="BKCJ011278546">
    <property type="protein sequence ID" value="GFD14303.1"/>
    <property type="molecule type" value="Genomic_DNA"/>
</dbReference>
<protein>
    <submittedName>
        <fullName evidence="1">Uncharacterized protein</fullName>
    </submittedName>
</protein>
<dbReference type="AlphaFoldDB" id="A0A699TWT9"/>
<comment type="caution">
    <text evidence="1">The sequence shown here is derived from an EMBL/GenBank/DDBJ whole genome shotgun (WGS) entry which is preliminary data.</text>
</comment>
<feature type="non-terminal residue" evidence="1">
    <location>
        <position position="1"/>
    </location>
</feature>
<name>A0A699TWT9_TANCI</name>
<gene>
    <name evidence="1" type="ORF">Tci_886272</name>
</gene>
<proteinExistence type="predicted"/>
<reference evidence="1" key="1">
    <citation type="journal article" date="2019" name="Sci. Rep.">
        <title>Draft genome of Tanacetum cinerariifolium, the natural source of mosquito coil.</title>
        <authorList>
            <person name="Yamashiro T."/>
            <person name="Shiraishi A."/>
            <person name="Satake H."/>
            <person name="Nakayama K."/>
        </authorList>
    </citation>
    <scope>NUCLEOTIDE SEQUENCE</scope>
</reference>
<feature type="non-terminal residue" evidence="1">
    <location>
        <position position="142"/>
    </location>
</feature>
<accession>A0A699TWT9</accession>
<evidence type="ECO:0000313" key="1">
    <source>
        <dbReference type="EMBL" id="GFD14303.1"/>
    </source>
</evidence>
<organism evidence="1">
    <name type="scientific">Tanacetum cinerariifolium</name>
    <name type="common">Dalmatian daisy</name>
    <name type="synonym">Chrysanthemum cinerariifolium</name>
    <dbReference type="NCBI Taxonomy" id="118510"/>
    <lineage>
        <taxon>Eukaryota</taxon>
        <taxon>Viridiplantae</taxon>
        <taxon>Streptophyta</taxon>
        <taxon>Embryophyta</taxon>
        <taxon>Tracheophyta</taxon>
        <taxon>Spermatophyta</taxon>
        <taxon>Magnoliopsida</taxon>
        <taxon>eudicotyledons</taxon>
        <taxon>Gunneridae</taxon>
        <taxon>Pentapetalae</taxon>
        <taxon>asterids</taxon>
        <taxon>campanulids</taxon>
        <taxon>Asterales</taxon>
        <taxon>Asteraceae</taxon>
        <taxon>Asteroideae</taxon>
        <taxon>Anthemideae</taxon>
        <taxon>Anthemidinae</taxon>
        <taxon>Tanacetum</taxon>
    </lineage>
</organism>
<sequence>DGGTPRFSIQGVVTGQAEDGFVSIFKSGAYQRTLGAGASFNWFFFGPNAATTFYTPAKGSRDTPAALVNAAYTLKSLFGPPDNFDFKLVRDPTAVRDSGSSANADVLKRVALRVRYKEAITALQPILPAKWVSWSVADANTW</sequence>